<evidence type="ECO:0000313" key="2">
    <source>
        <dbReference type="Proteomes" id="UP001165383"/>
    </source>
</evidence>
<sequence>MPTEIKTDAKLLARLAASTKTKASKARLRKQRVSFIYGALPSDSTITRDQIESVLGKLEA</sequence>
<comment type="caution">
    <text evidence="1">The sequence shown here is derived from an EMBL/GenBank/DDBJ whole genome shotgun (WGS) entry which is preliminary data.</text>
</comment>
<gene>
    <name evidence="1" type="ORF">LZ518_08480</name>
</gene>
<dbReference type="Proteomes" id="UP001165383">
    <property type="component" value="Unassembled WGS sequence"/>
</dbReference>
<evidence type="ECO:0000313" key="1">
    <source>
        <dbReference type="EMBL" id="MCL6741165.1"/>
    </source>
</evidence>
<name>A0ABT0S9T0_9SPHN</name>
<protein>
    <submittedName>
        <fullName evidence="1">Uncharacterized protein</fullName>
    </submittedName>
</protein>
<keyword evidence="2" id="KW-1185">Reference proteome</keyword>
<reference evidence="1" key="1">
    <citation type="submission" date="2022-05" db="EMBL/GenBank/DDBJ databases">
        <authorList>
            <person name="Jo J.-H."/>
            <person name="Im W.-T."/>
        </authorList>
    </citation>
    <scope>NUCLEOTIDE SEQUENCE</scope>
    <source>
        <strain evidence="1">RB56-2</strain>
    </source>
</reference>
<proteinExistence type="predicted"/>
<accession>A0ABT0S9T0</accession>
<dbReference type="RefSeq" id="WP_249915566.1">
    <property type="nucleotide sequence ID" value="NZ_JAMGBB010000001.1"/>
</dbReference>
<dbReference type="EMBL" id="JAMGBB010000001">
    <property type="protein sequence ID" value="MCL6741165.1"/>
    <property type="molecule type" value="Genomic_DNA"/>
</dbReference>
<organism evidence="1 2">
    <name type="scientific">Sphingomonas brevis</name>
    <dbReference type="NCBI Taxonomy" id="2908206"/>
    <lineage>
        <taxon>Bacteria</taxon>
        <taxon>Pseudomonadati</taxon>
        <taxon>Pseudomonadota</taxon>
        <taxon>Alphaproteobacteria</taxon>
        <taxon>Sphingomonadales</taxon>
        <taxon>Sphingomonadaceae</taxon>
        <taxon>Sphingomonas</taxon>
    </lineage>
</organism>